<evidence type="ECO:0000256" key="8">
    <source>
        <dbReference type="SAM" id="MobiDB-lite"/>
    </source>
</evidence>
<dbReference type="InterPro" id="IPR013324">
    <property type="entry name" value="RNA_pol_sigma_r3/r4-like"/>
</dbReference>
<dbReference type="GO" id="GO:0016740">
    <property type="term" value="F:transferase activity"/>
    <property type="evidence" value="ECO:0007669"/>
    <property type="project" value="UniProtKB-KW"/>
</dbReference>
<evidence type="ECO:0000313" key="10">
    <source>
        <dbReference type="EMBL" id="QDU65140.1"/>
    </source>
</evidence>
<dbReference type="SUPFAM" id="SSF88946">
    <property type="entry name" value="Sigma2 domain of RNA polymerase sigma factors"/>
    <property type="match status" value="1"/>
</dbReference>
<protein>
    <recommendedName>
        <fullName evidence="7">RNA polymerase sigma factor</fullName>
    </recommendedName>
</protein>
<dbReference type="InterPro" id="IPR007627">
    <property type="entry name" value="RNA_pol_sigma70_r2"/>
</dbReference>
<evidence type="ECO:0000256" key="1">
    <source>
        <dbReference type="ARBA" id="ARBA00010641"/>
    </source>
</evidence>
<proteinExistence type="inferred from homology"/>
<accession>A0A518BDS5</accession>
<dbReference type="Gene3D" id="1.10.10.10">
    <property type="entry name" value="Winged helix-like DNA-binding domain superfamily/Winged helix DNA-binding domain"/>
    <property type="match status" value="1"/>
</dbReference>
<evidence type="ECO:0000259" key="9">
    <source>
        <dbReference type="PROSITE" id="PS50926"/>
    </source>
</evidence>
<evidence type="ECO:0000256" key="2">
    <source>
        <dbReference type="ARBA" id="ARBA00022679"/>
    </source>
</evidence>
<feature type="domain" description="TRAM" evidence="9">
    <location>
        <begin position="539"/>
        <end position="621"/>
    </location>
</feature>
<dbReference type="SUPFAM" id="SSF88659">
    <property type="entry name" value="Sigma3 and sigma4 domains of RNA polymerase sigma factors"/>
    <property type="match status" value="1"/>
</dbReference>
<reference evidence="10 11" key="1">
    <citation type="submission" date="2019-02" db="EMBL/GenBank/DDBJ databases">
        <title>Deep-cultivation of Planctomycetes and their phenomic and genomic characterization uncovers novel biology.</title>
        <authorList>
            <person name="Wiegand S."/>
            <person name="Jogler M."/>
            <person name="Boedeker C."/>
            <person name="Pinto D."/>
            <person name="Vollmers J."/>
            <person name="Rivas-Marin E."/>
            <person name="Kohn T."/>
            <person name="Peeters S.H."/>
            <person name="Heuer A."/>
            <person name="Rast P."/>
            <person name="Oberbeckmann S."/>
            <person name="Bunk B."/>
            <person name="Jeske O."/>
            <person name="Meyerdierks A."/>
            <person name="Storesund J.E."/>
            <person name="Kallscheuer N."/>
            <person name="Luecker S."/>
            <person name="Lage O.M."/>
            <person name="Pohl T."/>
            <person name="Merkel B.J."/>
            <person name="Hornburger P."/>
            <person name="Mueller R.-W."/>
            <person name="Bruemmer F."/>
            <person name="Labrenz M."/>
            <person name="Spormann A.M."/>
            <person name="Op den Camp H."/>
            <person name="Overmann J."/>
            <person name="Amann R."/>
            <person name="Jetten M.S.M."/>
            <person name="Mascher T."/>
            <person name="Medema M.H."/>
            <person name="Devos D.P."/>
            <person name="Kaster A.-K."/>
            <person name="Ovreas L."/>
            <person name="Rohde M."/>
            <person name="Galperin M.Y."/>
            <person name="Jogler C."/>
        </authorList>
    </citation>
    <scope>NUCLEOTIDE SEQUENCE [LARGE SCALE GENOMIC DNA]</scope>
    <source>
        <strain evidence="10 11">Pla133</strain>
    </source>
</reference>
<dbReference type="InterPro" id="IPR036388">
    <property type="entry name" value="WH-like_DNA-bd_sf"/>
</dbReference>
<dbReference type="RefSeq" id="WP_145061482.1">
    <property type="nucleotide sequence ID" value="NZ_CP036287.1"/>
</dbReference>
<dbReference type="InterPro" id="IPR013249">
    <property type="entry name" value="RNA_pol_sigma70_r4_t2"/>
</dbReference>
<dbReference type="GO" id="GO:0006352">
    <property type="term" value="P:DNA-templated transcription initiation"/>
    <property type="evidence" value="ECO:0007669"/>
    <property type="project" value="InterPro"/>
</dbReference>
<comment type="similarity">
    <text evidence="1 7">Belongs to the sigma-70 factor family. ECF subfamily.</text>
</comment>
<dbReference type="PANTHER" id="PTHR43133:SF8">
    <property type="entry name" value="RNA POLYMERASE SIGMA FACTOR HI_1459-RELATED"/>
    <property type="match status" value="1"/>
</dbReference>
<feature type="region of interest" description="Disordered" evidence="8">
    <location>
        <begin position="261"/>
        <end position="302"/>
    </location>
</feature>
<keyword evidence="3 7" id="KW-0805">Transcription regulation</keyword>
<evidence type="ECO:0000256" key="6">
    <source>
        <dbReference type="ARBA" id="ARBA00023163"/>
    </source>
</evidence>
<dbReference type="SUPFAM" id="SSF49464">
    <property type="entry name" value="Carboxypeptidase regulatory domain-like"/>
    <property type="match status" value="1"/>
</dbReference>
<keyword evidence="2" id="KW-0808">Transferase</keyword>
<feature type="compositionally biased region" description="Acidic residues" evidence="8">
    <location>
        <begin position="467"/>
        <end position="479"/>
    </location>
</feature>
<evidence type="ECO:0000256" key="4">
    <source>
        <dbReference type="ARBA" id="ARBA00023082"/>
    </source>
</evidence>
<dbReference type="InterPro" id="IPR014284">
    <property type="entry name" value="RNA_pol_sigma-70_dom"/>
</dbReference>
<dbReference type="Proteomes" id="UP000316921">
    <property type="component" value="Chromosome"/>
</dbReference>
<dbReference type="InterPro" id="IPR039425">
    <property type="entry name" value="RNA_pol_sigma-70-like"/>
</dbReference>
<dbReference type="InterPro" id="IPR000838">
    <property type="entry name" value="RNA_pol_sigma70_ECF_CS"/>
</dbReference>
<dbReference type="Pfam" id="PF08281">
    <property type="entry name" value="Sigma70_r4_2"/>
    <property type="match status" value="1"/>
</dbReference>
<dbReference type="InterPro" id="IPR002792">
    <property type="entry name" value="TRAM_dom"/>
</dbReference>
<dbReference type="InterPro" id="IPR013784">
    <property type="entry name" value="Carb-bd-like_fold"/>
</dbReference>
<dbReference type="AlphaFoldDB" id="A0A518BDS5"/>
<evidence type="ECO:0000313" key="11">
    <source>
        <dbReference type="Proteomes" id="UP000316921"/>
    </source>
</evidence>
<dbReference type="InterPro" id="IPR008969">
    <property type="entry name" value="CarboxyPept-like_regulatory"/>
</dbReference>
<keyword evidence="11" id="KW-1185">Reference proteome</keyword>
<dbReference type="NCBIfam" id="TIGR02937">
    <property type="entry name" value="sigma70-ECF"/>
    <property type="match status" value="1"/>
</dbReference>
<dbReference type="Pfam" id="PF13620">
    <property type="entry name" value="CarboxypepD_reg"/>
    <property type="match status" value="1"/>
</dbReference>
<evidence type="ECO:0000256" key="3">
    <source>
        <dbReference type="ARBA" id="ARBA00023015"/>
    </source>
</evidence>
<dbReference type="SUPFAM" id="SSF49452">
    <property type="entry name" value="Starch-binding domain-like"/>
    <property type="match status" value="1"/>
</dbReference>
<dbReference type="GO" id="GO:0003677">
    <property type="term" value="F:DNA binding"/>
    <property type="evidence" value="ECO:0007669"/>
    <property type="project" value="UniProtKB-KW"/>
</dbReference>
<name>A0A518BDS5_9BACT</name>
<keyword evidence="6 7" id="KW-0804">Transcription</keyword>
<dbReference type="KEGG" id="pbap:Pla133_02040"/>
<dbReference type="PROSITE" id="PS50926">
    <property type="entry name" value="TRAM"/>
    <property type="match status" value="1"/>
</dbReference>
<keyword evidence="5 7" id="KW-0238">DNA-binding</keyword>
<keyword evidence="4 7" id="KW-0731">Sigma factor</keyword>
<dbReference type="Pfam" id="PF04542">
    <property type="entry name" value="Sigma70_r2"/>
    <property type="match status" value="1"/>
</dbReference>
<dbReference type="PROSITE" id="PS01063">
    <property type="entry name" value="SIGMA70_ECF"/>
    <property type="match status" value="1"/>
</dbReference>
<dbReference type="GO" id="GO:0030246">
    <property type="term" value="F:carbohydrate binding"/>
    <property type="evidence" value="ECO:0007669"/>
    <property type="project" value="InterPro"/>
</dbReference>
<feature type="region of interest" description="Disordered" evidence="8">
    <location>
        <begin position="460"/>
        <end position="479"/>
    </location>
</feature>
<gene>
    <name evidence="10" type="primary">sigW_4</name>
    <name evidence="10" type="ORF">Pla133_02040</name>
</gene>
<evidence type="ECO:0000256" key="5">
    <source>
        <dbReference type="ARBA" id="ARBA00023125"/>
    </source>
</evidence>
<dbReference type="GO" id="GO:0016987">
    <property type="term" value="F:sigma factor activity"/>
    <property type="evidence" value="ECO:0007669"/>
    <property type="project" value="UniProtKB-KW"/>
</dbReference>
<dbReference type="Gene3D" id="1.10.1740.10">
    <property type="match status" value="1"/>
</dbReference>
<dbReference type="EMBL" id="CP036287">
    <property type="protein sequence ID" value="QDU65140.1"/>
    <property type="molecule type" value="Genomic_DNA"/>
</dbReference>
<dbReference type="InterPro" id="IPR013325">
    <property type="entry name" value="RNA_pol_sigma_r2"/>
</dbReference>
<sequence>MASSPADQAFARFVRTAEPGALAEVFDASAPELARVARHLSADAGGAEDLVQETFLVAIERRHTWDPSRPLVPWLLGILLNLARRRRGARVLDTLEREPIDASGADPATGAAELELGEVLRDAVRRLPDTYRDVLIEHVERGEPAVEIARRRGCPPSTVRNQVLRGLELLRRLLPATVVGAALVTDRAIAIEGVRAAVLARAAELSFPAGLPAATLTTPSGGGLLQLAGVLAMNKLMLSVAAIAVLVAIGWTVWPDAAGPDRGTAAQPAGEASLVAPPRGEGGALAEQGPRDRTGNRAPAPESVAALADDSRAEAALVVHATFADGGTDAADVGLYLRAADGLGLGADLRTDERGRARFTRSMLPSLGVDGAALLVCDRGQELAVKFPARGESRVELELPIGTRLTGIVVDWRDEPVAGARVFATRPAHHDFMQLVAVTDAAGRFAIRDVGPRANLVARAEGHQPSEVEDGTGEPDEEVEQERELRLKLGAPAGRLVGRVVDAGGAPVPHAFLAVAVDEDARDLEPGAELEHFVELQRRASEGEYEGDLELDMESILVRADGNGRFDSREVPRGRALILARGPAADGGTIGTAWAFVEPGEVREVEVILGSGATVRGQVVDREGRGQPGLELATEWNGAPGLGELEHTLGQRVASRTTTTDSEGRFELRGLLPGEHDLLIEAQLDADLDLETRNALHRERIELEADQTLELRLELERHRRIEFRIVDGEGQGLPGWGVLVERQAFELLAAQTADADGLLRTRPVPTGRRRVLVHRPLEPRGFDPIPVLVRDLELDDDAVTLTVAAPPRATLTGRVLAANGATLGRSLLELKRVDTTGESVGDTRYAITNEQGAFEQVQLAAASYRLTARVGDGPQSEFGPFDVPAEGLDLGELFSVPQSRLRISLASDLDADRVAVAVAALPTANEAELAQLAALGGAFPGAGRVAPRPARREGEQFVTEPLGPGRYVVTATCADRAPGLWTLDLDPVKDPLPIHRVELGFGRTVHFEFPTALGTVVDGAVVRVETQLDGVTIDLMRLTIPTGPSSTSSNRTSFELRFEPGNYLVVARPNVDRGSSSSAAVVVDSDGPAFPVLLE</sequence>
<evidence type="ECO:0000256" key="7">
    <source>
        <dbReference type="RuleBase" id="RU000716"/>
    </source>
</evidence>
<organism evidence="10 11">
    <name type="scientific">Engelhardtia mirabilis</name>
    <dbReference type="NCBI Taxonomy" id="2528011"/>
    <lineage>
        <taxon>Bacteria</taxon>
        <taxon>Pseudomonadati</taxon>
        <taxon>Planctomycetota</taxon>
        <taxon>Planctomycetia</taxon>
        <taxon>Planctomycetia incertae sedis</taxon>
        <taxon>Engelhardtia</taxon>
    </lineage>
</organism>
<dbReference type="PANTHER" id="PTHR43133">
    <property type="entry name" value="RNA POLYMERASE ECF-TYPE SIGMA FACTO"/>
    <property type="match status" value="1"/>
</dbReference>